<dbReference type="AlphaFoldDB" id="A0A2D4M4G8"/>
<dbReference type="EMBL" id="IACM01070553">
    <property type="protein sequence ID" value="LAB27873.1"/>
    <property type="molecule type" value="Transcribed_RNA"/>
</dbReference>
<name>A0A2D4M4G8_9SAUR</name>
<protein>
    <submittedName>
        <fullName evidence="1">Uncharacterized protein</fullName>
    </submittedName>
</protein>
<organism evidence="1">
    <name type="scientific">Micrurus spixii</name>
    <name type="common">Amazon coral snake</name>
    <dbReference type="NCBI Taxonomy" id="129469"/>
    <lineage>
        <taxon>Eukaryota</taxon>
        <taxon>Metazoa</taxon>
        <taxon>Chordata</taxon>
        <taxon>Craniata</taxon>
        <taxon>Vertebrata</taxon>
        <taxon>Euteleostomi</taxon>
        <taxon>Lepidosauria</taxon>
        <taxon>Squamata</taxon>
        <taxon>Bifurcata</taxon>
        <taxon>Unidentata</taxon>
        <taxon>Episquamata</taxon>
        <taxon>Toxicofera</taxon>
        <taxon>Serpentes</taxon>
        <taxon>Colubroidea</taxon>
        <taxon>Elapidae</taxon>
        <taxon>Elapinae</taxon>
        <taxon>Micrurus</taxon>
    </lineage>
</organism>
<evidence type="ECO:0000313" key="1">
    <source>
        <dbReference type="EMBL" id="LAB27873.1"/>
    </source>
</evidence>
<sequence length="139" mass="15684">MVAYFPPKTPDGCNSVSSVLHPVDWRILEVCCSLERESSMPSLGDGSPVLLNSVLRRVLHHRGQNPISIGHPRAMAVLKTLEIEVPSRPPSTRLAAIQSLVFSSTQTGEFWELKLVHQIRKREIRRYVNQMYRIGAPQD</sequence>
<reference evidence="1" key="1">
    <citation type="submission" date="2017-07" db="EMBL/GenBank/DDBJ databases">
        <authorList>
            <person name="Mikheyev A."/>
            <person name="Grau M."/>
        </authorList>
    </citation>
    <scope>NUCLEOTIDE SEQUENCE</scope>
    <source>
        <tissue evidence="1">Venom_gland</tissue>
    </source>
</reference>
<reference evidence="1" key="2">
    <citation type="submission" date="2017-11" db="EMBL/GenBank/DDBJ databases">
        <title>Coralsnake Venomics: Analyses of Venom Gland Transcriptomes and Proteomes of Six Brazilian Taxa.</title>
        <authorList>
            <person name="Aird S.D."/>
            <person name="Jorge da Silva N."/>
            <person name="Qiu L."/>
            <person name="Villar-Briones A."/>
            <person name="Aparecida-Saddi V."/>
            <person name="Campos-Telles M.P."/>
            <person name="Grau M."/>
            <person name="Mikheyev A.S."/>
        </authorList>
    </citation>
    <scope>NUCLEOTIDE SEQUENCE</scope>
    <source>
        <tissue evidence="1">Venom_gland</tissue>
    </source>
</reference>
<proteinExistence type="predicted"/>
<accession>A0A2D4M4G8</accession>